<dbReference type="Proteomes" id="UP001595075">
    <property type="component" value="Unassembled WGS sequence"/>
</dbReference>
<sequence>MRLPPQAVSTVKGHHKGLTCESTLVSFEMRLPPQAKKGKEKEAKAAAKRKESEEEEAEDGDGVEKDPSDDATPAATADEVEVVEAIKIISDAETSESAEEVKFSKIGNPQFLEAFKLGHVIGTAIHTPFYIDEKTPAKLQQSDIIAQTKFGPIISKNRKFMVIARYPDHIVTLPIYTHNGRGLQDKSNKKDYIGIRDSEFFADTKDESPNGPCVIVTRIRKRQLRFDHPGVTDRNSYLHITGPGDNANQTHMIIVCFKYGIRCIIESRTTEADFKRVIALYNANPLRSDAPRPIPPPKPQVRPAKPAKPGYQAPRVPQP</sequence>
<evidence type="ECO:0000256" key="1">
    <source>
        <dbReference type="SAM" id="MobiDB-lite"/>
    </source>
</evidence>
<evidence type="ECO:0000313" key="4">
    <source>
        <dbReference type="Proteomes" id="UP001595075"/>
    </source>
</evidence>
<dbReference type="Pfam" id="PF20233">
    <property type="entry name" value="DUF6590"/>
    <property type="match status" value="1"/>
</dbReference>
<accession>A0ABR4BZP1</accession>
<reference evidence="3 4" key="1">
    <citation type="journal article" date="2024" name="Commun. Biol.">
        <title>Comparative genomic analysis of thermophilic fungi reveals convergent evolutionary adaptations and gene losses.</title>
        <authorList>
            <person name="Steindorff A.S."/>
            <person name="Aguilar-Pontes M.V."/>
            <person name="Robinson A.J."/>
            <person name="Andreopoulos B."/>
            <person name="LaButti K."/>
            <person name="Kuo A."/>
            <person name="Mondo S."/>
            <person name="Riley R."/>
            <person name="Otillar R."/>
            <person name="Haridas S."/>
            <person name="Lipzen A."/>
            <person name="Grimwood J."/>
            <person name="Schmutz J."/>
            <person name="Clum A."/>
            <person name="Reid I.D."/>
            <person name="Moisan M.C."/>
            <person name="Butler G."/>
            <person name="Nguyen T.T.M."/>
            <person name="Dewar K."/>
            <person name="Conant G."/>
            <person name="Drula E."/>
            <person name="Henrissat B."/>
            <person name="Hansel C."/>
            <person name="Singer S."/>
            <person name="Hutchinson M.I."/>
            <person name="de Vries R.P."/>
            <person name="Natvig D.O."/>
            <person name="Powell A.J."/>
            <person name="Tsang A."/>
            <person name="Grigoriev I.V."/>
        </authorList>
    </citation>
    <scope>NUCLEOTIDE SEQUENCE [LARGE SCALE GENOMIC DNA]</scope>
    <source>
        <strain evidence="3 4">CBS 494.80</strain>
    </source>
</reference>
<dbReference type="EMBL" id="JAZHXI010000016">
    <property type="protein sequence ID" value="KAL2063097.1"/>
    <property type="molecule type" value="Genomic_DNA"/>
</dbReference>
<dbReference type="InterPro" id="IPR046497">
    <property type="entry name" value="DUF6590"/>
</dbReference>
<protein>
    <recommendedName>
        <fullName evidence="2">DUF6590 domain-containing protein</fullName>
    </recommendedName>
</protein>
<comment type="caution">
    <text evidence="3">The sequence shown here is derived from an EMBL/GenBank/DDBJ whole genome shotgun (WGS) entry which is preliminary data.</text>
</comment>
<feature type="region of interest" description="Disordered" evidence="1">
    <location>
        <begin position="30"/>
        <end position="77"/>
    </location>
</feature>
<feature type="region of interest" description="Disordered" evidence="1">
    <location>
        <begin position="285"/>
        <end position="319"/>
    </location>
</feature>
<keyword evidence="4" id="KW-1185">Reference proteome</keyword>
<organism evidence="3 4">
    <name type="scientific">Oculimacula yallundae</name>
    <dbReference type="NCBI Taxonomy" id="86028"/>
    <lineage>
        <taxon>Eukaryota</taxon>
        <taxon>Fungi</taxon>
        <taxon>Dikarya</taxon>
        <taxon>Ascomycota</taxon>
        <taxon>Pezizomycotina</taxon>
        <taxon>Leotiomycetes</taxon>
        <taxon>Helotiales</taxon>
        <taxon>Ploettnerulaceae</taxon>
        <taxon>Oculimacula</taxon>
    </lineage>
</organism>
<feature type="compositionally biased region" description="Basic and acidic residues" evidence="1">
    <location>
        <begin position="37"/>
        <end position="52"/>
    </location>
</feature>
<name>A0ABR4BZP1_9HELO</name>
<evidence type="ECO:0000259" key="2">
    <source>
        <dbReference type="Pfam" id="PF20233"/>
    </source>
</evidence>
<proteinExistence type="predicted"/>
<gene>
    <name evidence="3" type="ORF">VTL71DRAFT_6169</name>
</gene>
<feature type="domain" description="DUF6590" evidence="2">
    <location>
        <begin position="114"/>
        <end position="202"/>
    </location>
</feature>
<evidence type="ECO:0000313" key="3">
    <source>
        <dbReference type="EMBL" id="KAL2063097.1"/>
    </source>
</evidence>